<evidence type="ECO:0000313" key="2">
    <source>
        <dbReference type="Ensembl" id="ENSMMDP00005007061.1"/>
    </source>
</evidence>
<dbReference type="GO" id="GO:0006313">
    <property type="term" value="P:DNA transposition"/>
    <property type="evidence" value="ECO:0007669"/>
    <property type="project" value="InterPro"/>
</dbReference>
<dbReference type="GO" id="GO:0015074">
    <property type="term" value="P:DNA integration"/>
    <property type="evidence" value="ECO:0007669"/>
    <property type="project" value="InterPro"/>
</dbReference>
<dbReference type="InterPro" id="IPR002492">
    <property type="entry name" value="Transposase_Tc1-like"/>
</dbReference>
<dbReference type="Proteomes" id="UP000472263">
    <property type="component" value="Chromosome 3"/>
</dbReference>
<proteinExistence type="predicted"/>
<accession>A0A667XDL6</accession>
<dbReference type="GO" id="GO:0003677">
    <property type="term" value="F:DNA binding"/>
    <property type="evidence" value="ECO:0007669"/>
    <property type="project" value="InterPro"/>
</dbReference>
<dbReference type="Gene3D" id="3.30.420.10">
    <property type="entry name" value="Ribonuclease H-like superfamily/Ribonuclease H"/>
    <property type="match status" value="1"/>
</dbReference>
<feature type="domain" description="Transposase Tc1-like" evidence="1">
    <location>
        <begin position="69"/>
        <end position="129"/>
    </location>
</feature>
<evidence type="ECO:0000313" key="3">
    <source>
        <dbReference type="Proteomes" id="UP000472263"/>
    </source>
</evidence>
<dbReference type="InterPro" id="IPR036397">
    <property type="entry name" value="RNaseH_sf"/>
</dbReference>
<dbReference type="AlphaFoldDB" id="A0A667XDL6"/>
<reference evidence="2" key="3">
    <citation type="submission" date="2025-09" db="UniProtKB">
        <authorList>
            <consortium name="Ensembl"/>
        </authorList>
    </citation>
    <scope>IDENTIFICATION</scope>
</reference>
<dbReference type="InterPro" id="IPR009057">
    <property type="entry name" value="Homeodomain-like_sf"/>
</dbReference>
<reference evidence="2" key="2">
    <citation type="submission" date="2025-08" db="UniProtKB">
        <authorList>
            <consortium name="Ensembl"/>
        </authorList>
    </citation>
    <scope>IDENTIFICATION</scope>
</reference>
<keyword evidence="3" id="KW-1185">Reference proteome</keyword>
<reference evidence="2" key="1">
    <citation type="submission" date="2019-06" db="EMBL/GenBank/DDBJ databases">
        <authorList>
            <consortium name="Wellcome Sanger Institute Data Sharing"/>
        </authorList>
    </citation>
    <scope>NUCLEOTIDE SEQUENCE [LARGE SCALE GENOMIC DNA]</scope>
</reference>
<dbReference type="InParanoid" id="A0A667XDL6"/>
<protein>
    <recommendedName>
        <fullName evidence="1">Transposase Tc1-like domain-containing protein</fullName>
    </recommendedName>
</protein>
<evidence type="ECO:0000259" key="1">
    <source>
        <dbReference type="Pfam" id="PF01498"/>
    </source>
</evidence>
<sequence>MARYRELANDHRRQIINLKRQNISNARIAIQLNCSVRTIQRVWSWYRYTGSSDKIHVPGRQRKTTSREDRRLFLMSRLSRFSNVRQLTERWNAFTNANVSVRTTRRCLHAQKIYSRVSRQKPLISVHNRMIWPAQSPDANIIENIWNMSKVVANDRSTSKQSLINSEFRAWANISPERMTAVIKSRGYSTKY</sequence>
<dbReference type="Ensembl" id="ENSMMDT00005007246.1">
    <property type="protein sequence ID" value="ENSMMDP00005007061.1"/>
    <property type="gene ID" value="ENSMMDG00005003845.1"/>
</dbReference>
<dbReference type="SUPFAM" id="SSF46689">
    <property type="entry name" value="Homeodomain-like"/>
    <property type="match status" value="1"/>
</dbReference>
<organism evidence="2 3">
    <name type="scientific">Myripristis murdjan</name>
    <name type="common">pinecone soldierfish</name>
    <dbReference type="NCBI Taxonomy" id="586833"/>
    <lineage>
        <taxon>Eukaryota</taxon>
        <taxon>Metazoa</taxon>
        <taxon>Chordata</taxon>
        <taxon>Craniata</taxon>
        <taxon>Vertebrata</taxon>
        <taxon>Euteleostomi</taxon>
        <taxon>Actinopterygii</taxon>
        <taxon>Neopterygii</taxon>
        <taxon>Teleostei</taxon>
        <taxon>Neoteleostei</taxon>
        <taxon>Acanthomorphata</taxon>
        <taxon>Holocentriformes</taxon>
        <taxon>Holocentridae</taxon>
        <taxon>Myripristis</taxon>
    </lineage>
</organism>
<dbReference type="Pfam" id="PF01498">
    <property type="entry name" value="HTH_Tnp_Tc3_2"/>
    <property type="match status" value="1"/>
</dbReference>
<name>A0A667XDL6_9TELE</name>